<dbReference type="EMBL" id="PKHA01000005">
    <property type="protein sequence ID" value="PKY98663.1"/>
    <property type="molecule type" value="Genomic_DNA"/>
</dbReference>
<evidence type="ECO:0000259" key="3">
    <source>
        <dbReference type="Pfam" id="PF01055"/>
    </source>
</evidence>
<dbReference type="CDD" id="cd06591">
    <property type="entry name" value="GH31_xylosidase_XylS"/>
    <property type="match status" value="1"/>
</dbReference>
<dbReference type="CDD" id="cd14752">
    <property type="entry name" value="GH31_N"/>
    <property type="match status" value="1"/>
</dbReference>
<feature type="domain" description="Glycoside hydrolase family 31 TIM barrel" evidence="3">
    <location>
        <begin position="232"/>
        <end position="569"/>
    </location>
</feature>
<evidence type="ECO:0000256" key="2">
    <source>
        <dbReference type="RuleBase" id="RU361185"/>
    </source>
</evidence>
<organism evidence="6 7">
    <name type="scientific">Actinomyces urogenitalis</name>
    <dbReference type="NCBI Taxonomy" id="103621"/>
    <lineage>
        <taxon>Bacteria</taxon>
        <taxon>Bacillati</taxon>
        <taxon>Actinomycetota</taxon>
        <taxon>Actinomycetes</taxon>
        <taxon>Actinomycetales</taxon>
        <taxon>Actinomycetaceae</taxon>
        <taxon>Actinomyces</taxon>
    </lineage>
</organism>
<accession>A0A2I1KSR4</accession>
<dbReference type="InterPro" id="IPR013780">
    <property type="entry name" value="Glyco_hydro_b"/>
</dbReference>
<dbReference type="Gene3D" id="3.20.20.80">
    <property type="entry name" value="Glycosidases"/>
    <property type="match status" value="1"/>
</dbReference>
<dbReference type="GeneID" id="81708494"/>
<dbReference type="AlphaFoldDB" id="A0A2I1KSR4"/>
<dbReference type="SUPFAM" id="SSF74650">
    <property type="entry name" value="Galactose mutarotase-like"/>
    <property type="match status" value="1"/>
</dbReference>
<dbReference type="Gene3D" id="2.60.40.1760">
    <property type="entry name" value="glycosyl hydrolase (family 31)"/>
    <property type="match status" value="1"/>
</dbReference>
<dbReference type="Pfam" id="PF21365">
    <property type="entry name" value="Glyco_hydro_31_3rd"/>
    <property type="match status" value="1"/>
</dbReference>
<evidence type="ECO:0000259" key="4">
    <source>
        <dbReference type="Pfam" id="PF13802"/>
    </source>
</evidence>
<dbReference type="GO" id="GO:0005975">
    <property type="term" value="P:carbohydrate metabolic process"/>
    <property type="evidence" value="ECO:0007669"/>
    <property type="project" value="InterPro"/>
</dbReference>
<sequence length="667" mass="75405">MLEYTAIQDGFEVRHEHEVLRVEQWGPDSVRVRAAQHQIPASDVGALEERPQGLAAVSATQEEDGSVRFVVGNLTVRARLDSGDGKPAVMLEFLRSSDGTELLAEKREHFWWPGSHVFYGQRSGLYEIHQQFKAYEGERVYGLGQHQHGRLDHKGLVIDLVQRNTEVNIPFYLSNRGYGFLWNNPAVGRVEFSDDATRWVADAAPGLDYWVTAGENPAEIMSHYADAVGHAPQLPEWASGFWQCKLRYLSQQEILDVAREHKRRGLPLSVIVTDFFHWTAMGDYKFDPEEYPDPEAMIRELDEMGVKLMVSIWPTISPLSENYDEMHARGLLVGADQGVEFHQDIHDKKMPRSLPVSFYDPTNPRSRKFLWDTVKRNYFDLGVRVWWLDACEPELNPGHPKNLSFYAGPGAAVANIYPRDNARTFYEGNREAGEEPTVLLCRSAWAGQAKFGAAVWSGDIPPTWDSLARQIRAGLSIGMSGIPWWTTDIGGFHGGDPSDPDYQELYARWFVFGTFCPLFRLHGHREPRGELGSPMSGGPNEVWSYGERCLEISREHMELREKLRPYIATVMAEAAEQGTPAMRTLFLQFPEDEAAWEIDDEFMLGSDLLVAPVLEAGVSEREVYLPAGARWVEIHSGETFDGGQRVTVAAPYEYIPVFRREGAEIGI</sequence>
<reference evidence="6 7" key="1">
    <citation type="submission" date="2017-12" db="EMBL/GenBank/DDBJ databases">
        <title>Phylogenetic diversity of female urinary microbiome.</title>
        <authorList>
            <person name="Thomas-White K."/>
            <person name="Wolfe A.J."/>
        </authorList>
    </citation>
    <scope>NUCLEOTIDE SEQUENCE [LARGE SCALE GENOMIC DNA]</scope>
    <source>
        <strain evidence="6 7">UMB0319</strain>
    </source>
</reference>
<dbReference type="Pfam" id="PF13802">
    <property type="entry name" value="Gal_mutarotas_2"/>
    <property type="match status" value="1"/>
</dbReference>
<dbReference type="PANTHER" id="PTHR43863:SF2">
    <property type="entry name" value="MALTASE-GLUCOAMYLASE"/>
    <property type="match status" value="1"/>
</dbReference>
<dbReference type="Pfam" id="PF01055">
    <property type="entry name" value="Glyco_hydro_31_2nd"/>
    <property type="match status" value="1"/>
</dbReference>
<dbReference type="GO" id="GO:0030246">
    <property type="term" value="F:carbohydrate binding"/>
    <property type="evidence" value="ECO:0007669"/>
    <property type="project" value="InterPro"/>
</dbReference>
<dbReference type="Gene3D" id="2.60.40.1180">
    <property type="entry name" value="Golgi alpha-mannosidase II"/>
    <property type="match status" value="1"/>
</dbReference>
<evidence type="ECO:0000313" key="7">
    <source>
        <dbReference type="Proteomes" id="UP000234778"/>
    </source>
</evidence>
<dbReference type="InterPro" id="IPR051816">
    <property type="entry name" value="Glycosyl_Hydrolase_31"/>
</dbReference>
<feature type="domain" description="Glycosyl hydrolase family 31 C-terminal" evidence="5">
    <location>
        <begin position="578"/>
        <end position="663"/>
    </location>
</feature>
<dbReference type="PANTHER" id="PTHR43863">
    <property type="entry name" value="HYDROLASE, PUTATIVE (AFU_ORTHOLOGUE AFUA_1G03140)-RELATED"/>
    <property type="match status" value="1"/>
</dbReference>
<dbReference type="InterPro" id="IPR000322">
    <property type="entry name" value="Glyco_hydro_31_TIM"/>
</dbReference>
<gene>
    <name evidence="6" type="ORF">CYJ26_06055</name>
</gene>
<dbReference type="InterPro" id="IPR011013">
    <property type="entry name" value="Gal_mutarotase_sf_dom"/>
</dbReference>
<protein>
    <submittedName>
        <fullName evidence="6">Family 31 glucosidase</fullName>
    </submittedName>
</protein>
<comment type="caution">
    <text evidence="6">The sequence shown here is derived from an EMBL/GenBank/DDBJ whole genome shotgun (WGS) entry which is preliminary data.</text>
</comment>
<dbReference type="InterPro" id="IPR048395">
    <property type="entry name" value="Glyco_hydro_31_C"/>
</dbReference>
<dbReference type="SUPFAM" id="SSF51011">
    <property type="entry name" value="Glycosyl hydrolase domain"/>
    <property type="match status" value="1"/>
</dbReference>
<comment type="similarity">
    <text evidence="1 2">Belongs to the glycosyl hydrolase 31 family.</text>
</comment>
<feature type="domain" description="Glycoside hydrolase family 31 N-terminal" evidence="4">
    <location>
        <begin position="21"/>
        <end position="187"/>
    </location>
</feature>
<dbReference type="Proteomes" id="UP000234778">
    <property type="component" value="Unassembled WGS sequence"/>
</dbReference>
<dbReference type="RefSeq" id="WP_101638131.1">
    <property type="nucleotide sequence ID" value="NZ_JBKUIE010000001.1"/>
</dbReference>
<evidence type="ECO:0000256" key="1">
    <source>
        <dbReference type="ARBA" id="ARBA00007806"/>
    </source>
</evidence>
<dbReference type="InterPro" id="IPR025887">
    <property type="entry name" value="Glyco_hydro_31_N_dom"/>
</dbReference>
<dbReference type="InterPro" id="IPR017853">
    <property type="entry name" value="GH"/>
</dbReference>
<evidence type="ECO:0000313" key="6">
    <source>
        <dbReference type="EMBL" id="PKY98663.1"/>
    </source>
</evidence>
<proteinExistence type="inferred from homology"/>
<keyword evidence="2" id="KW-0378">Hydrolase</keyword>
<dbReference type="SUPFAM" id="SSF51445">
    <property type="entry name" value="(Trans)glycosidases"/>
    <property type="match status" value="1"/>
</dbReference>
<keyword evidence="2" id="KW-0326">Glycosidase</keyword>
<evidence type="ECO:0000259" key="5">
    <source>
        <dbReference type="Pfam" id="PF21365"/>
    </source>
</evidence>
<dbReference type="GO" id="GO:0004553">
    <property type="term" value="F:hydrolase activity, hydrolyzing O-glycosyl compounds"/>
    <property type="evidence" value="ECO:0007669"/>
    <property type="project" value="InterPro"/>
</dbReference>
<name>A0A2I1KSR4_9ACTO</name>